<evidence type="ECO:0000313" key="2">
    <source>
        <dbReference type="EMBL" id="OKL52600.1"/>
    </source>
</evidence>
<dbReference type="Proteomes" id="UP000185612">
    <property type="component" value="Unassembled WGS sequence"/>
</dbReference>
<keyword evidence="1" id="KW-0472">Membrane</keyword>
<keyword evidence="1" id="KW-0812">Transmembrane</keyword>
<gene>
    <name evidence="2" type="ORF">BSZ40_00320</name>
</gene>
<evidence type="ECO:0000256" key="1">
    <source>
        <dbReference type="SAM" id="Phobius"/>
    </source>
</evidence>
<keyword evidence="3" id="KW-1185">Reference proteome</keyword>
<keyword evidence="1" id="KW-1133">Transmembrane helix</keyword>
<proteinExistence type="predicted"/>
<organism evidence="2 3">
    <name type="scientific">Buchananella hordeovulneris</name>
    <dbReference type="NCBI Taxonomy" id="52770"/>
    <lineage>
        <taxon>Bacteria</taxon>
        <taxon>Bacillati</taxon>
        <taxon>Actinomycetota</taxon>
        <taxon>Actinomycetes</taxon>
        <taxon>Actinomycetales</taxon>
        <taxon>Actinomycetaceae</taxon>
        <taxon>Buchananella</taxon>
    </lineage>
</organism>
<protein>
    <submittedName>
        <fullName evidence="2">Uncharacterized protein</fullName>
    </submittedName>
</protein>
<name>A0A1Q5PZ08_9ACTO</name>
<dbReference type="EMBL" id="MQVS01000001">
    <property type="protein sequence ID" value="OKL52600.1"/>
    <property type="molecule type" value="Genomic_DNA"/>
</dbReference>
<dbReference type="RefSeq" id="WP_073822122.1">
    <property type="nucleotide sequence ID" value="NZ_MQVS01000001.1"/>
</dbReference>
<feature type="transmembrane region" description="Helical" evidence="1">
    <location>
        <begin position="164"/>
        <end position="190"/>
    </location>
</feature>
<dbReference type="AlphaFoldDB" id="A0A1Q5PZ08"/>
<evidence type="ECO:0000313" key="3">
    <source>
        <dbReference type="Proteomes" id="UP000185612"/>
    </source>
</evidence>
<feature type="transmembrane region" description="Helical" evidence="1">
    <location>
        <begin position="24"/>
        <end position="50"/>
    </location>
</feature>
<reference evidence="3" key="1">
    <citation type="submission" date="2016-12" db="EMBL/GenBank/DDBJ databases">
        <authorList>
            <person name="Meng X."/>
        </authorList>
    </citation>
    <scope>NUCLEOTIDE SEQUENCE [LARGE SCALE GENOMIC DNA]</scope>
    <source>
        <strain evidence="3">DSM 20732</strain>
    </source>
</reference>
<sequence length="221" mass="24310">MVNPYYHAGQLPPPLPPRSNAPGIISLILGLLLLFGGPFAGLLLGMWGIADRFPEFLDPPVHSEEISFTAKQDGKYLFMASGPGIPANRCLVKDAAGNLLGPEVTNSKQELTLFIDREELVFQPGFEFPVRANERYTLNCYPEEGVVFTAVPKIDIDFLPFGSVAVLIGFFAGGIIVGIILIVVGIVLLVRNSRHRRNYEFYRMQQWSAGPPGPYPPHGPY</sequence>
<comment type="caution">
    <text evidence="2">The sequence shown here is derived from an EMBL/GenBank/DDBJ whole genome shotgun (WGS) entry which is preliminary data.</text>
</comment>
<accession>A0A1Q5PZ08</accession>
<dbReference type="InParanoid" id="A0A1Q5PZ08"/>